<dbReference type="SUPFAM" id="SSF56281">
    <property type="entry name" value="Metallo-hydrolase/oxidoreductase"/>
    <property type="match status" value="1"/>
</dbReference>
<keyword evidence="3" id="KW-0479">Metal-binding</keyword>
<dbReference type="SMART" id="SM00849">
    <property type="entry name" value="Lactamase_B"/>
    <property type="match status" value="1"/>
</dbReference>
<evidence type="ECO:0000313" key="8">
    <source>
        <dbReference type="Proteomes" id="UP001600941"/>
    </source>
</evidence>
<keyword evidence="4" id="KW-0378">Hydrolase</keyword>
<keyword evidence="5" id="KW-0862">Zinc</keyword>
<dbReference type="InterPro" id="IPR036866">
    <property type="entry name" value="RibonucZ/Hydroxyglut_hydro"/>
</dbReference>
<accession>A0ABQ0BRY7</accession>
<dbReference type="PANTHER" id="PTHR42978:SF7">
    <property type="entry name" value="METALLO-HYDROLASE RV2300C-RELATED"/>
    <property type="match status" value="1"/>
</dbReference>
<gene>
    <name evidence="7" type="ORF">K340107D12_21200</name>
</gene>
<feature type="domain" description="Metallo-beta-lactamase" evidence="6">
    <location>
        <begin position="33"/>
        <end position="236"/>
    </location>
</feature>
<comment type="similarity">
    <text evidence="2">Belongs to the metallo-beta-lactamase superfamily.</text>
</comment>
<evidence type="ECO:0000256" key="3">
    <source>
        <dbReference type="ARBA" id="ARBA00022723"/>
    </source>
</evidence>
<evidence type="ECO:0000256" key="2">
    <source>
        <dbReference type="ARBA" id="ARBA00007749"/>
    </source>
</evidence>
<evidence type="ECO:0000256" key="5">
    <source>
        <dbReference type="ARBA" id="ARBA00022833"/>
    </source>
</evidence>
<proteinExistence type="inferred from homology"/>
<dbReference type="Proteomes" id="UP001600941">
    <property type="component" value="Unassembled WGS sequence"/>
</dbReference>
<dbReference type="Pfam" id="PF00753">
    <property type="entry name" value="Lactamase_B"/>
    <property type="match status" value="1"/>
</dbReference>
<comment type="cofactor">
    <cofactor evidence="1">
        <name>Zn(2+)</name>
        <dbReference type="ChEBI" id="CHEBI:29105"/>
    </cofactor>
</comment>
<dbReference type="RefSeq" id="WP_158587227.1">
    <property type="nucleotide sequence ID" value="NZ_AP031413.1"/>
</dbReference>
<sequence length="247" mass="27729">MNYKIYPINQGTRIMDIHDVVYRQPVGEDVSFAYGAFLLKDAKGKLIMVDSGAPSLSEVREKGYPLRTPDEDIDMVEEVRKHGVDPAEVSMIIYTHLHWDHAWNTNSFPNATLIAQAAEMAAAINPMKIGRKSYGFMEESNGPEWLHSIMRFQAVNGDVEILPGIRVIMTPGHTIGSQSVLVDTEKGVYMLPGDWIMCDRNLDMELPGGSTPDVAAWYQSLEKVKKLEFAGILPCHDPKTYTEMYYG</sequence>
<evidence type="ECO:0000259" key="6">
    <source>
        <dbReference type="SMART" id="SM00849"/>
    </source>
</evidence>
<comment type="caution">
    <text evidence="7">The sequence shown here is derived from an EMBL/GenBank/DDBJ whole genome shotgun (WGS) entry which is preliminary data.</text>
</comment>
<name>A0ABQ0BRY7_9FIRM</name>
<dbReference type="Gene3D" id="3.60.15.10">
    <property type="entry name" value="Ribonuclease Z/Hydroxyacylglutathione hydrolase-like"/>
    <property type="match status" value="1"/>
</dbReference>
<dbReference type="InterPro" id="IPR001279">
    <property type="entry name" value="Metallo-B-lactamas"/>
</dbReference>
<dbReference type="EMBL" id="BAABZQ010000001">
    <property type="protein sequence ID" value="GAA6499304.1"/>
    <property type="molecule type" value="Genomic_DNA"/>
</dbReference>
<reference evidence="7 8" key="1">
    <citation type="submission" date="2024-04" db="EMBL/GenBank/DDBJ databases">
        <title>Defined microbial consortia suppress multidrug-resistant proinflammatory Enterobacteriaceae via ecological control.</title>
        <authorList>
            <person name="Furuichi M."/>
            <person name="Kawaguchi T."/>
            <person name="Pust M."/>
            <person name="Yasuma K."/>
            <person name="Plichta D."/>
            <person name="Hasegawa N."/>
            <person name="Ohya T."/>
            <person name="Bhattarai S."/>
            <person name="Sasajima S."/>
            <person name="Aoto Y."/>
            <person name="Tuganbaev T."/>
            <person name="Yaginuma M."/>
            <person name="Ueda M."/>
            <person name="Okahashi N."/>
            <person name="Amafuji K."/>
            <person name="Kiridooshi Y."/>
            <person name="Sugita K."/>
            <person name="Strazar M."/>
            <person name="Skelly A."/>
            <person name="Suda W."/>
            <person name="Hattori M."/>
            <person name="Nakamoto N."/>
            <person name="Caballero S."/>
            <person name="Norman J."/>
            <person name="Olle B."/>
            <person name="Tanoue T."/>
            <person name="Arita M."/>
            <person name="Bucci V."/>
            <person name="Atarashi K."/>
            <person name="Xavier R."/>
            <person name="Honda K."/>
        </authorList>
    </citation>
    <scope>NUCLEOTIDE SEQUENCE [LARGE SCALE GENOMIC DNA]</scope>
    <source>
        <strain evidence="8">k34-0107-D12</strain>
    </source>
</reference>
<organism evidence="7 8">
    <name type="scientific">Blautia parvula</name>
    <dbReference type="NCBI Taxonomy" id="2877527"/>
    <lineage>
        <taxon>Bacteria</taxon>
        <taxon>Bacillati</taxon>
        <taxon>Bacillota</taxon>
        <taxon>Clostridia</taxon>
        <taxon>Lachnospirales</taxon>
        <taxon>Lachnospiraceae</taxon>
        <taxon>Blautia</taxon>
    </lineage>
</organism>
<evidence type="ECO:0000256" key="4">
    <source>
        <dbReference type="ARBA" id="ARBA00022801"/>
    </source>
</evidence>
<dbReference type="InterPro" id="IPR051013">
    <property type="entry name" value="MBL_superfamily_lactonases"/>
</dbReference>
<protein>
    <submittedName>
        <fullName evidence="7">N-acyl homoserine lactonase family protein</fullName>
    </submittedName>
</protein>
<evidence type="ECO:0000313" key="7">
    <source>
        <dbReference type="EMBL" id="GAA6499304.1"/>
    </source>
</evidence>
<keyword evidence="8" id="KW-1185">Reference proteome</keyword>
<evidence type="ECO:0000256" key="1">
    <source>
        <dbReference type="ARBA" id="ARBA00001947"/>
    </source>
</evidence>
<dbReference type="CDD" id="cd07729">
    <property type="entry name" value="AHL_lactonase_MBL-fold"/>
    <property type="match status" value="1"/>
</dbReference>
<dbReference type="PANTHER" id="PTHR42978">
    <property type="entry name" value="QUORUM-QUENCHING LACTONASE YTNP-RELATED-RELATED"/>
    <property type="match status" value="1"/>
</dbReference>